<comment type="caution">
    <text evidence="7">The sequence shown here is derived from an EMBL/GenBank/DDBJ whole genome shotgun (WGS) entry which is preliminary data.</text>
</comment>
<dbReference type="GO" id="GO:0016020">
    <property type="term" value="C:membrane"/>
    <property type="evidence" value="ECO:0007669"/>
    <property type="project" value="UniProtKB-SubCell"/>
</dbReference>
<feature type="compositionally biased region" description="Basic and acidic residues" evidence="5">
    <location>
        <begin position="194"/>
        <end position="205"/>
    </location>
</feature>
<feature type="transmembrane region" description="Helical" evidence="6">
    <location>
        <begin position="395"/>
        <end position="415"/>
    </location>
</feature>
<proteinExistence type="predicted"/>
<accession>A0A9Q3GDB6</accession>
<feature type="compositionally biased region" description="Basic and acidic residues" evidence="5">
    <location>
        <begin position="224"/>
        <end position="233"/>
    </location>
</feature>
<evidence type="ECO:0000256" key="1">
    <source>
        <dbReference type="ARBA" id="ARBA00004141"/>
    </source>
</evidence>
<dbReference type="Pfam" id="PF03547">
    <property type="entry name" value="Mem_trans"/>
    <property type="match status" value="1"/>
</dbReference>
<dbReference type="AlphaFoldDB" id="A0A9Q3GDB6"/>
<keyword evidence="4 6" id="KW-0472">Membrane</keyword>
<name>A0A9Q3GDB6_9BASI</name>
<reference evidence="7" key="1">
    <citation type="submission" date="2021-03" db="EMBL/GenBank/DDBJ databases">
        <title>Draft genome sequence of rust myrtle Austropuccinia psidii MF-1, a brazilian biotype.</title>
        <authorList>
            <person name="Quecine M.C."/>
            <person name="Pachon D.M.R."/>
            <person name="Bonatelli M.L."/>
            <person name="Correr F.H."/>
            <person name="Franceschini L.M."/>
            <person name="Leite T.F."/>
            <person name="Margarido G.R.A."/>
            <person name="Almeida C.A."/>
            <person name="Ferrarezi J.A."/>
            <person name="Labate C.A."/>
        </authorList>
    </citation>
    <scope>NUCLEOTIDE SEQUENCE</scope>
    <source>
        <strain evidence="7">MF-1</strain>
    </source>
</reference>
<evidence type="ECO:0000313" key="7">
    <source>
        <dbReference type="EMBL" id="MBW0461997.1"/>
    </source>
</evidence>
<feature type="compositionally biased region" description="Polar residues" evidence="5">
    <location>
        <begin position="118"/>
        <end position="127"/>
    </location>
</feature>
<evidence type="ECO:0000256" key="3">
    <source>
        <dbReference type="ARBA" id="ARBA00022989"/>
    </source>
</evidence>
<feature type="transmembrane region" description="Helical" evidence="6">
    <location>
        <begin position="359"/>
        <end position="383"/>
    </location>
</feature>
<evidence type="ECO:0000256" key="5">
    <source>
        <dbReference type="SAM" id="MobiDB-lite"/>
    </source>
</evidence>
<feature type="region of interest" description="Disordered" evidence="5">
    <location>
        <begin position="112"/>
        <end position="135"/>
    </location>
</feature>
<feature type="transmembrane region" description="Helical" evidence="6">
    <location>
        <begin position="430"/>
        <end position="453"/>
    </location>
</feature>
<dbReference type="GO" id="GO:0005783">
    <property type="term" value="C:endoplasmic reticulum"/>
    <property type="evidence" value="ECO:0007669"/>
    <property type="project" value="TreeGrafter"/>
</dbReference>
<evidence type="ECO:0000256" key="2">
    <source>
        <dbReference type="ARBA" id="ARBA00022692"/>
    </source>
</evidence>
<dbReference type="PANTHER" id="PTHR31794:SF2">
    <property type="entry name" value="AUXIN EFFLUX TRANSPORTER FAMILY PROTEIN (EUROFUNG)"/>
    <property type="match status" value="1"/>
</dbReference>
<evidence type="ECO:0000256" key="6">
    <source>
        <dbReference type="SAM" id="Phobius"/>
    </source>
</evidence>
<gene>
    <name evidence="7" type="ORF">O181_001712</name>
</gene>
<keyword evidence="2 6" id="KW-0812">Transmembrane</keyword>
<comment type="subcellular location">
    <subcellularLocation>
        <location evidence="1">Membrane</location>
        <topology evidence="1">Multi-pass membrane protein</topology>
    </subcellularLocation>
</comment>
<evidence type="ECO:0000256" key="4">
    <source>
        <dbReference type="ARBA" id="ARBA00023136"/>
    </source>
</evidence>
<sequence length="458" mass="50816">MAWSFAKIFRLPTYARNLTLAGTMFMNTNSIPIALMQSLSAALPRLKSGVNDTPDKALGRAVSYLAVYSLLGTLLRWSYGIQLFETANGETGDHSVIKKPHEDVHEIHISLDGKNNEENSSWSISRQKPNDHSESVEAVVLSMDSIRTLNRKDLSRSQNSVEAAPKFDSPRAPNGEVQGAIGTAPSGFGLVKTTKGEVNEAEKENGQSQNLQEVPLGDTGHQPAESRDPEKGEPEAAIVTKRIFLLNAFWTRLHLLFPPRFRAFLNNFRQLINPPLLSAVAAIVIASIPPIQQGLRRIEMFRHFIKSAGNVSIPLTLVVLGSFFSQASPNEKLNEKNEKLLELRKYVTRKKNLSERKKIIFLTLFLRHLVVPLILLPLLFLMVKFSLLSIVKDPVFLMTSVLIIGAPPAITLAQMTSKSSGDYDRIVSSLLLWSFSLITPFTTILLVTLAMAIREAQI</sequence>
<dbReference type="GO" id="GO:0055085">
    <property type="term" value="P:transmembrane transport"/>
    <property type="evidence" value="ECO:0007669"/>
    <property type="project" value="InterPro"/>
</dbReference>
<organism evidence="7 8">
    <name type="scientific">Austropuccinia psidii MF-1</name>
    <dbReference type="NCBI Taxonomy" id="1389203"/>
    <lineage>
        <taxon>Eukaryota</taxon>
        <taxon>Fungi</taxon>
        <taxon>Dikarya</taxon>
        <taxon>Basidiomycota</taxon>
        <taxon>Pucciniomycotina</taxon>
        <taxon>Pucciniomycetes</taxon>
        <taxon>Pucciniales</taxon>
        <taxon>Sphaerophragmiaceae</taxon>
        <taxon>Austropuccinia</taxon>
    </lineage>
</organism>
<dbReference type="InterPro" id="IPR004776">
    <property type="entry name" value="Mem_transp_PIN-like"/>
</dbReference>
<dbReference type="PANTHER" id="PTHR31794">
    <property type="entry name" value="AUXIN EFFLUX TRANSPORTER FAMILY PROTEIN (EUROFUNG)"/>
    <property type="match status" value="1"/>
</dbReference>
<keyword evidence="8" id="KW-1185">Reference proteome</keyword>
<dbReference type="EMBL" id="AVOT02000256">
    <property type="protein sequence ID" value="MBW0461997.1"/>
    <property type="molecule type" value="Genomic_DNA"/>
</dbReference>
<dbReference type="Proteomes" id="UP000765509">
    <property type="component" value="Unassembled WGS sequence"/>
</dbReference>
<dbReference type="OrthoDB" id="2499604at2759"/>
<feature type="region of interest" description="Disordered" evidence="5">
    <location>
        <begin position="151"/>
        <end position="233"/>
    </location>
</feature>
<protein>
    <submittedName>
        <fullName evidence="7">Uncharacterized protein</fullName>
    </submittedName>
</protein>
<evidence type="ECO:0000313" key="8">
    <source>
        <dbReference type="Proteomes" id="UP000765509"/>
    </source>
</evidence>
<keyword evidence="3 6" id="KW-1133">Transmembrane helix</keyword>